<feature type="domain" description="HAMP" evidence="14">
    <location>
        <begin position="455"/>
        <end position="507"/>
    </location>
</feature>
<feature type="domain" description="HAMP" evidence="14">
    <location>
        <begin position="178"/>
        <end position="231"/>
    </location>
</feature>
<dbReference type="PRINTS" id="PR00344">
    <property type="entry name" value="BCTRLSENSOR"/>
</dbReference>
<feature type="modified residue" description="4-aspartylphosphate" evidence="10">
    <location>
        <position position="1962"/>
    </location>
</feature>
<dbReference type="CDD" id="cd16922">
    <property type="entry name" value="HATPase_EvgS-ArcB-TorS-like"/>
    <property type="match status" value="1"/>
</dbReference>
<name>A0AAD7BFI3_9AGAR</name>
<dbReference type="GO" id="GO:0000155">
    <property type="term" value="F:phosphorelay sensor kinase activity"/>
    <property type="evidence" value="ECO:0007669"/>
    <property type="project" value="InterPro"/>
</dbReference>
<dbReference type="Gene3D" id="3.30.565.10">
    <property type="entry name" value="Histidine kinase-like ATPase, C-terminal domain"/>
    <property type="match status" value="1"/>
</dbReference>
<dbReference type="PROSITE" id="PS50110">
    <property type="entry name" value="RESPONSE_REGULATORY"/>
    <property type="match status" value="1"/>
</dbReference>
<dbReference type="FunFam" id="1.20.120.1530:FF:000002">
    <property type="entry name" value="Two-component osmosensing histidine kinase"/>
    <property type="match status" value="6"/>
</dbReference>
<dbReference type="Gene3D" id="1.10.287.130">
    <property type="match status" value="1"/>
</dbReference>
<feature type="domain" description="HAMP" evidence="14">
    <location>
        <begin position="547"/>
        <end position="599"/>
    </location>
</feature>
<dbReference type="EC" id="2.7.13.3" evidence="2"/>
<comment type="catalytic activity">
    <reaction evidence="1">
        <text>ATP + protein L-histidine = ADP + protein N-phospho-L-histidine.</text>
        <dbReference type="EC" id="2.7.13.3"/>
    </reaction>
</comment>
<feature type="region of interest" description="Disordered" evidence="11">
    <location>
        <begin position="53"/>
        <end position="98"/>
    </location>
</feature>
<organism evidence="15 16">
    <name type="scientific">Roridomyces roridus</name>
    <dbReference type="NCBI Taxonomy" id="1738132"/>
    <lineage>
        <taxon>Eukaryota</taxon>
        <taxon>Fungi</taxon>
        <taxon>Dikarya</taxon>
        <taxon>Basidiomycota</taxon>
        <taxon>Agaricomycotina</taxon>
        <taxon>Agaricomycetes</taxon>
        <taxon>Agaricomycetidae</taxon>
        <taxon>Agaricales</taxon>
        <taxon>Marasmiineae</taxon>
        <taxon>Mycenaceae</taxon>
        <taxon>Roridomyces</taxon>
    </lineage>
</organism>
<dbReference type="InterPro" id="IPR001789">
    <property type="entry name" value="Sig_transdc_resp-reg_receiver"/>
</dbReference>
<dbReference type="Pfam" id="PF02518">
    <property type="entry name" value="HATPase_c"/>
    <property type="match status" value="1"/>
</dbReference>
<dbReference type="SMART" id="SM00304">
    <property type="entry name" value="HAMP"/>
    <property type="match status" value="15"/>
</dbReference>
<dbReference type="SUPFAM" id="SSF55874">
    <property type="entry name" value="ATPase domain of HSP90 chaperone/DNA topoisomerase II/histidine kinase"/>
    <property type="match status" value="1"/>
</dbReference>
<keyword evidence="5" id="KW-0677">Repeat</keyword>
<sequence length="2055" mass="221792">MGSDPFKDHLLAVLSLNDAPKAANPPLPKYNGPRDWQTDAILRKLDALLAAPKEPYTPMPTPPMPIARNGTPSLNGLPSNPDFATNRPETPGTPSSYASALDEFSFYTNGNGRNHSSDEETETNGDYTTPMGTCPACGHRPLVGAYADYAESPGVVPTGGALASAATQGGMDALEELRLLKDQVRDVSRVCNAVATGDLTQKITVPVQGDLMVQLKKVINTMVDNLGHFATEVTRVSRDVGTEGKLGAQAHVEDVEGTWRELTDEVNTLAANLTTQVRSIAAVTTAVAKGDLSKQIDVSANGEILDLKNTVNGMVLRLRTLAEEVTRVTREVGNQGKLGGEASVPDVEGVWSSLVTNVNRMCLSLTDQVRSIASVTTAVAQGDLSQKVTIQAEGEINTLKDTVNRMVDQLSAFASEVTRVAVEVGTEGKLGGQARVEGVQGTWKDLTDNVNKMASNLTGQVRSISLVTKAVANGDLGKTMEVDVSGEMLDLKETINEMVMRLGRFSREVTRVALEVGTYGKLGGQAEVEGVQGTWKDLTDNVNKMASNLTSQVRSISRVTKAVAYGDLAKKIEVEASGEMLDLKVTINEMVDRLGNFSSEVTRVALEVGTEGKLGGQAEVEGVQGTWKDLTDNVNKMASNLTNQVRSISLVTKAVAYGDLEKTIDVDVSGEMLDLKVTINEMVARLRNFSSEVTRVALDVGTYGKLGGQAEVEGVQGTWKDLTDNVNKMASNLTNQVRSISLVTKAVAYGDLEKTIDVDVSGEMLDLKVTINEMVARLRNFSSEVTRVALDVGTYGKLGGQAKVEGVQGTWKDLTDNVNKMASNLTNQVRSISRVTKAVAYGDLDKMIEVDVSGEMLDLKVTINEMVERLGNFSSEVTRVALEVGTEGRLGGQAKVEGAQGTWKDLTDNVNKMASNLTNQVRSISLVTKAVAYGDLNKKIDVDVSGEMLDLKVTINEMVERLKNFSSEVTRVALEVGTEGKLGGQAKVEGVQGTWKDLTTNVNKMASNLTGQVRSISLVTKAVALGDLTQQVDVDVKGEMLDLKNTINDMVSQLNIFASEVTRVALEVGTEGKLGGQALVKGVQGTWKDLTMNVNKMALNITDQVRTISDVTTAVARGDLTKKVEIDVKGEMLDLKSTINNMVSQLSIFASEVTRVALEVGTEGKLGGQARVEGVQGTWEALTDNVNKMAMNLTDQVRSISKVTKAVAVGDLTKQVEIDVRGEMLDLKETINGMVTQLHTLASEITRVSIEVGTEGKLGGQAMVEGTTGMWKIVTDNVNLMAQNLTDQVRSIAEVTKAVAGGDLTKQVKITARGEILDLKDTVNSMTASLSQFAAEVTRVAREVGTEGKLGGQAEVAGVQGIWKDLTDNVNFMANNLTLQVRTISDATNAVAKGDLTQKIAGLSVSGEMLSLVNTINDMIDQLAIFASEVKKVALEVGTKGNMGVQAEVGNVQGIWLEITVSVNTMASSLTTQVRGFAQISKAASDGDFTAFITVEASGEMDELKSRINQMLFDLRDSIQKNTAAREAAELANKSKSEFLANMSHEIRTPMNGIIGMTELTLDSDLNRSQRESLLLVHSLARSLLLIIDDILDISKIEAGRMTVESVSYSLRQTVFDILKTLVGRATQKGLDLMLDVDPSIPDALIGDSLRLRQVITNLVGNAIKFTRVGYVELSINLVTLEPENVTLQFCVVDTGIGIAQDKLNLIFDTFCQADGSTTREYGGTGLGLSISKRLTSLMQGDIWVESELSKGSKFYFTIKSSINQQQSPEQTLMKLASFARRTILFVDTLHDTSGVEERVVELGLVPVVVHNVSEVSDKDKCPHIDTIIVDSLSVTENMREYEHLRYIPIALLAPSLPRLNMKWCLEHGISANHTTPITTLDLSSVLLSALENNTVNPASAATDVTYDILLAEDNMVNQKLALRILEKYGHSIELAENGSLALQAFMDRALQNKPFDVILMDVSMPLMGGMEATQRIRAYEAQYDLTPTPIIALTAHAMIGDRERCLQAGMDDHITKPLRRVDLLNAISRLTAEAGGTSRPLVRRHRPAITYLDP</sequence>
<dbReference type="PROSITE" id="PS50885">
    <property type="entry name" value="HAMP"/>
    <property type="match status" value="15"/>
</dbReference>
<evidence type="ECO:0000313" key="15">
    <source>
        <dbReference type="EMBL" id="KAJ7619459.1"/>
    </source>
</evidence>
<evidence type="ECO:0000256" key="3">
    <source>
        <dbReference type="ARBA" id="ARBA00022553"/>
    </source>
</evidence>
<dbReference type="GO" id="GO:0016020">
    <property type="term" value="C:membrane"/>
    <property type="evidence" value="ECO:0007669"/>
    <property type="project" value="InterPro"/>
</dbReference>
<gene>
    <name evidence="15" type="ORF">FB45DRAFT_839951</name>
</gene>
<dbReference type="CDD" id="cd00082">
    <property type="entry name" value="HisKA"/>
    <property type="match status" value="1"/>
</dbReference>
<keyword evidence="6" id="KW-0547">Nucleotide-binding</keyword>
<dbReference type="InterPro" id="IPR036097">
    <property type="entry name" value="HisK_dim/P_sf"/>
</dbReference>
<evidence type="ECO:0000256" key="1">
    <source>
        <dbReference type="ARBA" id="ARBA00000085"/>
    </source>
</evidence>
<dbReference type="PANTHER" id="PTHR45339:SF1">
    <property type="entry name" value="HYBRID SIGNAL TRANSDUCTION HISTIDINE KINASE J"/>
    <property type="match status" value="1"/>
</dbReference>
<dbReference type="Proteomes" id="UP001221142">
    <property type="component" value="Unassembled WGS sequence"/>
</dbReference>
<evidence type="ECO:0000256" key="7">
    <source>
        <dbReference type="ARBA" id="ARBA00022777"/>
    </source>
</evidence>
<dbReference type="Gene3D" id="3.40.50.2300">
    <property type="match status" value="1"/>
</dbReference>
<reference evidence="15" key="1">
    <citation type="submission" date="2023-03" db="EMBL/GenBank/DDBJ databases">
        <title>Massive genome expansion in bonnet fungi (Mycena s.s.) driven by repeated elements and novel gene families across ecological guilds.</title>
        <authorList>
            <consortium name="Lawrence Berkeley National Laboratory"/>
            <person name="Harder C.B."/>
            <person name="Miyauchi S."/>
            <person name="Viragh M."/>
            <person name="Kuo A."/>
            <person name="Thoen E."/>
            <person name="Andreopoulos B."/>
            <person name="Lu D."/>
            <person name="Skrede I."/>
            <person name="Drula E."/>
            <person name="Henrissat B."/>
            <person name="Morin E."/>
            <person name="Kohler A."/>
            <person name="Barry K."/>
            <person name="LaButti K."/>
            <person name="Morin E."/>
            <person name="Salamov A."/>
            <person name="Lipzen A."/>
            <person name="Mereny Z."/>
            <person name="Hegedus B."/>
            <person name="Baldrian P."/>
            <person name="Stursova M."/>
            <person name="Weitz H."/>
            <person name="Taylor A."/>
            <person name="Grigoriev I.V."/>
            <person name="Nagy L.G."/>
            <person name="Martin F."/>
            <person name="Kauserud H."/>
        </authorList>
    </citation>
    <scope>NUCLEOTIDE SEQUENCE</scope>
    <source>
        <strain evidence="15">9284</strain>
    </source>
</reference>
<dbReference type="Gene3D" id="1.10.8.500">
    <property type="entry name" value="HAMP domain in histidine kinase"/>
    <property type="match status" value="1"/>
</dbReference>
<dbReference type="InterPro" id="IPR004358">
    <property type="entry name" value="Sig_transdc_His_kin-like_C"/>
</dbReference>
<evidence type="ECO:0000259" key="12">
    <source>
        <dbReference type="PROSITE" id="PS50109"/>
    </source>
</evidence>
<dbReference type="SMART" id="SM00388">
    <property type="entry name" value="HisKA"/>
    <property type="match status" value="1"/>
</dbReference>
<dbReference type="GO" id="GO:0071474">
    <property type="term" value="P:cellular hyperosmotic response"/>
    <property type="evidence" value="ECO:0007669"/>
    <property type="project" value="TreeGrafter"/>
</dbReference>
<protein>
    <recommendedName>
        <fullName evidence="2">histidine kinase</fullName>
        <ecNumber evidence="2">2.7.13.3</ecNumber>
    </recommendedName>
</protein>
<feature type="domain" description="HAMP" evidence="14">
    <location>
        <begin position="731"/>
        <end position="783"/>
    </location>
</feature>
<dbReference type="FunFam" id="1.10.287.130:FF:000002">
    <property type="entry name" value="Two-component osmosensing histidine kinase"/>
    <property type="match status" value="1"/>
</dbReference>
<dbReference type="CDD" id="cd06225">
    <property type="entry name" value="HAMP"/>
    <property type="match status" value="13"/>
</dbReference>
<dbReference type="FunFam" id="3.30.565.10:FF:000010">
    <property type="entry name" value="Sensor histidine kinase RcsC"/>
    <property type="match status" value="1"/>
</dbReference>
<feature type="domain" description="HAMP" evidence="14">
    <location>
        <begin position="1007"/>
        <end position="1059"/>
    </location>
</feature>
<evidence type="ECO:0000259" key="14">
    <source>
        <dbReference type="PROSITE" id="PS50885"/>
    </source>
</evidence>
<feature type="domain" description="HAMP" evidence="14">
    <location>
        <begin position="1283"/>
        <end position="1335"/>
    </location>
</feature>
<evidence type="ECO:0000256" key="9">
    <source>
        <dbReference type="ARBA" id="ARBA00023012"/>
    </source>
</evidence>
<evidence type="ECO:0000256" key="4">
    <source>
        <dbReference type="ARBA" id="ARBA00022679"/>
    </source>
</evidence>
<keyword evidence="3 10" id="KW-0597">Phosphoprotein</keyword>
<dbReference type="PROSITE" id="PS50109">
    <property type="entry name" value="HIS_KIN"/>
    <property type="match status" value="1"/>
</dbReference>
<feature type="domain" description="HAMP" evidence="14">
    <location>
        <begin position="1468"/>
        <end position="1520"/>
    </location>
</feature>
<keyword evidence="7" id="KW-0418">Kinase</keyword>
<keyword evidence="8" id="KW-0067">ATP-binding</keyword>
<feature type="domain" description="HAMP" evidence="14">
    <location>
        <begin position="363"/>
        <end position="415"/>
    </location>
</feature>
<dbReference type="CDD" id="cd17546">
    <property type="entry name" value="REC_hyHK_CKI1_RcsC-like"/>
    <property type="match status" value="1"/>
</dbReference>
<evidence type="ECO:0000256" key="5">
    <source>
        <dbReference type="ARBA" id="ARBA00022737"/>
    </source>
</evidence>
<dbReference type="SMART" id="SM00387">
    <property type="entry name" value="HATPase_c"/>
    <property type="match status" value="1"/>
</dbReference>
<evidence type="ECO:0000256" key="8">
    <source>
        <dbReference type="ARBA" id="ARBA00022840"/>
    </source>
</evidence>
<proteinExistence type="predicted"/>
<dbReference type="GO" id="GO:0005524">
    <property type="term" value="F:ATP binding"/>
    <property type="evidence" value="ECO:0007669"/>
    <property type="project" value="UniProtKB-KW"/>
</dbReference>
<evidence type="ECO:0000259" key="13">
    <source>
        <dbReference type="PROSITE" id="PS50110"/>
    </source>
</evidence>
<feature type="domain" description="HAMP" evidence="14">
    <location>
        <begin position="915"/>
        <end position="967"/>
    </location>
</feature>
<feature type="compositionally biased region" description="Pro residues" evidence="11">
    <location>
        <begin position="55"/>
        <end position="65"/>
    </location>
</feature>
<dbReference type="FunFam" id="1.20.120.1530:FF:000003">
    <property type="entry name" value="Atypical/HisK protein kinase"/>
    <property type="match status" value="1"/>
</dbReference>
<dbReference type="Pfam" id="PF00072">
    <property type="entry name" value="Response_reg"/>
    <property type="match status" value="1"/>
</dbReference>
<evidence type="ECO:0000256" key="11">
    <source>
        <dbReference type="SAM" id="MobiDB-lite"/>
    </source>
</evidence>
<dbReference type="SUPFAM" id="SSF52172">
    <property type="entry name" value="CheY-like"/>
    <property type="match status" value="1"/>
</dbReference>
<dbReference type="SUPFAM" id="SSF58104">
    <property type="entry name" value="Methyl-accepting chemotaxis protein (MCP) signaling domain"/>
    <property type="match status" value="7"/>
</dbReference>
<dbReference type="Gene3D" id="1.20.120.1530">
    <property type="match status" value="9"/>
</dbReference>
<evidence type="ECO:0000313" key="16">
    <source>
        <dbReference type="Proteomes" id="UP001221142"/>
    </source>
</evidence>
<dbReference type="InterPro" id="IPR003594">
    <property type="entry name" value="HATPase_dom"/>
</dbReference>
<dbReference type="InterPro" id="IPR003661">
    <property type="entry name" value="HisK_dim/P_dom"/>
</dbReference>
<keyword evidence="4" id="KW-0808">Transferase</keyword>
<evidence type="ECO:0000256" key="2">
    <source>
        <dbReference type="ARBA" id="ARBA00012438"/>
    </source>
</evidence>
<dbReference type="InterPro" id="IPR005467">
    <property type="entry name" value="His_kinase_dom"/>
</dbReference>
<accession>A0AAD7BFI3</accession>
<comment type="caution">
    <text evidence="15">The sequence shown here is derived from an EMBL/GenBank/DDBJ whole genome shotgun (WGS) entry which is preliminary data.</text>
</comment>
<feature type="domain" description="HAMP" evidence="14">
    <location>
        <begin position="639"/>
        <end position="691"/>
    </location>
</feature>
<dbReference type="Pfam" id="PF18947">
    <property type="entry name" value="HAMP_2"/>
    <property type="match status" value="2"/>
</dbReference>
<evidence type="ECO:0000256" key="10">
    <source>
        <dbReference type="PROSITE-ProRule" id="PRU00169"/>
    </source>
</evidence>
<feature type="domain" description="HAMP" evidence="14">
    <location>
        <begin position="271"/>
        <end position="323"/>
    </location>
</feature>
<feature type="domain" description="HAMP" evidence="14">
    <location>
        <begin position="1191"/>
        <end position="1243"/>
    </location>
</feature>
<dbReference type="PANTHER" id="PTHR45339">
    <property type="entry name" value="HYBRID SIGNAL TRANSDUCTION HISTIDINE KINASE J"/>
    <property type="match status" value="1"/>
</dbReference>
<dbReference type="EMBL" id="JARKIF010000018">
    <property type="protein sequence ID" value="KAJ7619459.1"/>
    <property type="molecule type" value="Genomic_DNA"/>
</dbReference>
<feature type="domain" description="HAMP" evidence="14">
    <location>
        <begin position="823"/>
        <end position="875"/>
    </location>
</feature>
<dbReference type="Pfam" id="PF00672">
    <property type="entry name" value="HAMP"/>
    <property type="match status" value="11"/>
</dbReference>
<feature type="domain" description="HAMP" evidence="14">
    <location>
        <begin position="1375"/>
        <end position="1428"/>
    </location>
</feature>
<dbReference type="InterPro" id="IPR011006">
    <property type="entry name" value="CheY-like_superfamily"/>
</dbReference>
<feature type="domain" description="Response regulatory" evidence="13">
    <location>
        <begin position="1908"/>
        <end position="2032"/>
    </location>
</feature>
<dbReference type="Pfam" id="PF00512">
    <property type="entry name" value="HisKA"/>
    <property type="match status" value="1"/>
</dbReference>
<evidence type="ECO:0000256" key="6">
    <source>
        <dbReference type="ARBA" id="ARBA00022741"/>
    </source>
</evidence>
<keyword evidence="16" id="KW-1185">Reference proteome</keyword>
<dbReference type="SUPFAM" id="SSF47384">
    <property type="entry name" value="Homodimeric domain of signal transducing histidine kinase"/>
    <property type="match status" value="1"/>
</dbReference>
<keyword evidence="9" id="KW-0902">Two-component regulatory system</keyword>
<feature type="domain" description="Histidine kinase" evidence="12">
    <location>
        <begin position="1542"/>
        <end position="1763"/>
    </location>
</feature>
<dbReference type="InterPro" id="IPR003660">
    <property type="entry name" value="HAMP_dom"/>
</dbReference>
<dbReference type="InterPro" id="IPR036890">
    <property type="entry name" value="HATPase_C_sf"/>
</dbReference>
<feature type="domain" description="HAMP" evidence="14">
    <location>
        <begin position="1099"/>
        <end position="1151"/>
    </location>
</feature>
<dbReference type="SMART" id="SM00448">
    <property type="entry name" value="REC"/>
    <property type="match status" value="1"/>
</dbReference>